<dbReference type="EnsemblPlants" id="Zm00001eb024220_T001">
    <property type="protein sequence ID" value="Zm00001eb024220_P001"/>
    <property type="gene ID" value="Zm00001eb024220"/>
</dbReference>
<reference evidence="2" key="1">
    <citation type="submission" date="2015-12" db="EMBL/GenBank/DDBJ databases">
        <title>Update maize B73 reference genome by single molecule sequencing technologies.</title>
        <authorList>
            <consortium name="Maize Genome Sequencing Project"/>
            <person name="Ware D."/>
        </authorList>
    </citation>
    <scope>NUCLEOTIDE SEQUENCE [LARGE SCALE GENOMIC DNA]</scope>
    <source>
        <strain evidence="2">cv. B73</strain>
    </source>
</reference>
<sequence>MCIRRRIPRTRFFPVRPLMASFICVKDFPQDLCMHAWHKFLCSPKWDLRSSEAKLFIKMALPNKLLSMDLSTPYFHGHRLLQLKPSTTAYMLFELDVASHLLLLAGTKHCIYAASRLQN</sequence>
<dbReference type="Gramene" id="Zm00001eb024220_T001">
    <property type="protein sequence ID" value="Zm00001eb024220_P001"/>
    <property type="gene ID" value="Zm00001eb024220"/>
</dbReference>
<dbReference type="Proteomes" id="UP000007305">
    <property type="component" value="Chromosome 1"/>
</dbReference>
<name>A0A804LNL4_MAIZE</name>
<evidence type="ECO:0000313" key="2">
    <source>
        <dbReference type="Proteomes" id="UP000007305"/>
    </source>
</evidence>
<proteinExistence type="predicted"/>
<dbReference type="AlphaFoldDB" id="A0A804LNL4"/>
<reference evidence="1" key="3">
    <citation type="submission" date="2021-05" db="UniProtKB">
        <authorList>
            <consortium name="EnsemblPlants"/>
        </authorList>
    </citation>
    <scope>IDENTIFICATION</scope>
    <source>
        <strain evidence="1">cv. B73</strain>
    </source>
</reference>
<dbReference type="InParanoid" id="A0A804LNL4"/>
<organism evidence="1 2">
    <name type="scientific">Zea mays</name>
    <name type="common">Maize</name>
    <dbReference type="NCBI Taxonomy" id="4577"/>
    <lineage>
        <taxon>Eukaryota</taxon>
        <taxon>Viridiplantae</taxon>
        <taxon>Streptophyta</taxon>
        <taxon>Embryophyta</taxon>
        <taxon>Tracheophyta</taxon>
        <taxon>Spermatophyta</taxon>
        <taxon>Magnoliopsida</taxon>
        <taxon>Liliopsida</taxon>
        <taxon>Poales</taxon>
        <taxon>Poaceae</taxon>
        <taxon>PACMAD clade</taxon>
        <taxon>Panicoideae</taxon>
        <taxon>Andropogonodae</taxon>
        <taxon>Andropogoneae</taxon>
        <taxon>Tripsacinae</taxon>
        <taxon>Zea</taxon>
    </lineage>
</organism>
<accession>A0A804LNL4</accession>
<reference evidence="1" key="2">
    <citation type="submission" date="2019-07" db="EMBL/GenBank/DDBJ databases">
        <authorList>
            <person name="Seetharam A."/>
            <person name="Woodhouse M."/>
            <person name="Cannon E."/>
        </authorList>
    </citation>
    <scope>NUCLEOTIDE SEQUENCE [LARGE SCALE GENOMIC DNA]</scope>
    <source>
        <strain evidence="1">cv. B73</strain>
    </source>
</reference>
<keyword evidence="2" id="KW-1185">Reference proteome</keyword>
<protein>
    <submittedName>
        <fullName evidence="1">Uncharacterized protein</fullName>
    </submittedName>
</protein>
<evidence type="ECO:0000313" key="1">
    <source>
        <dbReference type="EnsemblPlants" id="Zm00001eb024220_P001"/>
    </source>
</evidence>